<keyword evidence="2" id="KW-0378">Hydrolase</keyword>
<dbReference type="Proteomes" id="UP001551695">
    <property type="component" value="Unassembled WGS sequence"/>
</dbReference>
<dbReference type="Pfam" id="PF01674">
    <property type="entry name" value="Lipase_2"/>
    <property type="match status" value="1"/>
</dbReference>
<evidence type="ECO:0000313" key="2">
    <source>
        <dbReference type="EMBL" id="MEV0706400.1"/>
    </source>
</evidence>
<gene>
    <name evidence="2" type="ORF">AB0I48_02435</name>
</gene>
<keyword evidence="3" id="KW-1185">Reference proteome</keyword>
<feature type="signal peptide" evidence="1">
    <location>
        <begin position="1"/>
        <end position="34"/>
    </location>
</feature>
<dbReference type="RefSeq" id="WP_355090698.1">
    <property type="nucleotide sequence ID" value="NZ_JBEXKW010000105.1"/>
</dbReference>
<reference evidence="2 3" key="1">
    <citation type="submission" date="2024-06" db="EMBL/GenBank/DDBJ databases">
        <title>The Natural Products Discovery Center: Release of the First 8490 Sequenced Strains for Exploring Actinobacteria Biosynthetic Diversity.</title>
        <authorList>
            <person name="Kalkreuter E."/>
            <person name="Kautsar S.A."/>
            <person name="Yang D."/>
            <person name="Bader C.D."/>
            <person name="Teijaro C.N."/>
            <person name="Fluegel L."/>
            <person name="Davis C.M."/>
            <person name="Simpson J.R."/>
            <person name="Lauterbach L."/>
            <person name="Steele A.D."/>
            <person name="Gui C."/>
            <person name="Meng S."/>
            <person name="Li G."/>
            <person name="Viehrig K."/>
            <person name="Ye F."/>
            <person name="Su P."/>
            <person name="Kiefer A.F."/>
            <person name="Nichols A."/>
            <person name="Cepeda A.J."/>
            <person name="Yan W."/>
            <person name="Fan B."/>
            <person name="Jiang Y."/>
            <person name="Adhikari A."/>
            <person name="Zheng C.-J."/>
            <person name="Schuster L."/>
            <person name="Cowan T.M."/>
            <person name="Smanski M.J."/>
            <person name="Chevrette M.G."/>
            <person name="De Carvalho L.P.S."/>
            <person name="Shen B."/>
        </authorList>
    </citation>
    <scope>NUCLEOTIDE SEQUENCE [LARGE SCALE GENOMIC DNA]</scope>
    <source>
        <strain evidence="2 3">NPDC050403</strain>
    </source>
</reference>
<comment type="caution">
    <text evidence="2">The sequence shown here is derived from an EMBL/GenBank/DDBJ whole genome shotgun (WGS) entry which is preliminary data.</text>
</comment>
<proteinExistence type="predicted"/>
<accession>A0ABV3FM44</accession>
<dbReference type="InterPro" id="IPR002918">
    <property type="entry name" value="Lipase_EstA/Esterase_EstB"/>
</dbReference>
<dbReference type="PANTHER" id="PTHR32015">
    <property type="entry name" value="FASTING INDUCED LIPASE"/>
    <property type="match status" value="1"/>
</dbReference>
<keyword evidence="1" id="KW-0732">Signal</keyword>
<organism evidence="2 3">
    <name type="scientific">Nocardia aurea</name>
    <dbReference type="NCBI Taxonomy" id="2144174"/>
    <lineage>
        <taxon>Bacteria</taxon>
        <taxon>Bacillati</taxon>
        <taxon>Actinomycetota</taxon>
        <taxon>Actinomycetes</taxon>
        <taxon>Mycobacteriales</taxon>
        <taxon>Nocardiaceae</taxon>
        <taxon>Nocardia</taxon>
    </lineage>
</organism>
<evidence type="ECO:0000313" key="3">
    <source>
        <dbReference type="Proteomes" id="UP001551695"/>
    </source>
</evidence>
<dbReference type="EMBL" id="JBFAKC010000001">
    <property type="protein sequence ID" value="MEV0706400.1"/>
    <property type="molecule type" value="Genomic_DNA"/>
</dbReference>
<sequence length="229" mass="24780">MPIRSTMRRIGIIAITFVATAAAVLMFTPQRAAAAPARNPILFVHGWQGSDSNWDFMISRFRAAGYGANELRAFSYNTAQSNRLTAEEVKAEADALRTSTGAEKIDIISHSMGGLNTRWYLKFLDGARYVDDWVSIGGPNHGTTVALGCYDDGCEDMRPGSNMLQQLNNGDETPGDVKYGTWWSPCDEIITPNNSVLLDGATNTITGCIGHVSLLGAVGVISQIRDFVA</sequence>
<dbReference type="SUPFAM" id="SSF53474">
    <property type="entry name" value="alpha/beta-Hydrolases"/>
    <property type="match status" value="1"/>
</dbReference>
<dbReference type="PANTHER" id="PTHR32015:SF1">
    <property type="entry name" value="LIPASE"/>
    <property type="match status" value="1"/>
</dbReference>
<protein>
    <submittedName>
        <fullName evidence="2">Alpha/beta fold hydrolase</fullName>
    </submittedName>
</protein>
<dbReference type="InterPro" id="IPR029058">
    <property type="entry name" value="AB_hydrolase_fold"/>
</dbReference>
<dbReference type="GO" id="GO:0016787">
    <property type="term" value="F:hydrolase activity"/>
    <property type="evidence" value="ECO:0007669"/>
    <property type="project" value="UniProtKB-KW"/>
</dbReference>
<feature type="chain" id="PRO_5045728951" evidence="1">
    <location>
        <begin position="35"/>
        <end position="229"/>
    </location>
</feature>
<name>A0ABV3FM44_9NOCA</name>
<evidence type="ECO:0000256" key="1">
    <source>
        <dbReference type="SAM" id="SignalP"/>
    </source>
</evidence>
<dbReference type="Gene3D" id="3.40.50.1820">
    <property type="entry name" value="alpha/beta hydrolase"/>
    <property type="match status" value="1"/>
</dbReference>